<feature type="domain" description="YjeF N-terminal" evidence="21">
    <location>
        <begin position="15"/>
        <end position="212"/>
    </location>
</feature>
<evidence type="ECO:0000256" key="5">
    <source>
        <dbReference type="ARBA" id="ARBA00022723"/>
    </source>
</evidence>
<feature type="binding site" evidence="17">
    <location>
        <position position="360"/>
    </location>
    <ligand>
        <name>(6S)-NADPHX</name>
        <dbReference type="ChEBI" id="CHEBI:64076"/>
    </ligand>
</feature>
<evidence type="ECO:0000256" key="13">
    <source>
        <dbReference type="ARBA" id="ARBA00023268"/>
    </source>
</evidence>
<comment type="cofactor">
    <cofactor evidence="18 19">
        <name>K(+)</name>
        <dbReference type="ChEBI" id="CHEBI:29103"/>
    </cofactor>
    <text evidence="18 19">Binds 1 potassium ion per subunit.</text>
</comment>
<comment type="cofactor">
    <cofactor evidence="17">
        <name>Mg(2+)</name>
        <dbReference type="ChEBI" id="CHEBI:18420"/>
    </cofactor>
</comment>
<comment type="subunit">
    <text evidence="17">Homotetramer.</text>
</comment>
<evidence type="ECO:0000259" key="20">
    <source>
        <dbReference type="PROSITE" id="PS51383"/>
    </source>
</evidence>
<organism evidence="22 23">
    <name type="scientific">Terasakiella brassicae</name>
    <dbReference type="NCBI Taxonomy" id="1634917"/>
    <lineage>
        <taxon>Bacteria</taxon>
        <taxon>Pseudomonadati</taxon>
        <taxon>Pseudomonadota</taxon>
        <taxon>Alphaproteobacteria</taxon>
        <taxon>Rhodospirillales</taxon>
        <taxon>Terasakiellaceae</taxon>
        <taxon>Terasakiella</taxon>
    </lineage>
</organism>
<keyword evidence="8 17" id="KW-0521">NADP</keyword>
<keyword evidence="23" id="KW-1185">Reference proteome</keyword>
<evidence type="ECO:0000256" key="2">
    <source>
        <dbReference type="ARBA" id="ARBA00000909"/>
    </source>
</evidence>
<keyword evidence="9 18" id="KW-0630">Potassium</keyword>
<feature type="binding site" evidence="18">
    <location>
        <begin position="126"/>
        <end position="132"/>
    </location>
    <ligand>
        <name>(6S)-NADPHX</name>
        <dbReference type="ChEBI" id="CHEBI:64076"/>
    </ligand>
</feature>
<keyword evidence="5 18" id="KW-0479">Metal-binding</keyword>
<reference evidence="22" key="2">
    <citation type="submission" date="2020-09" db="EMBL/GenBank/DDBJ databases">
        <authorList>
            <person name="Sun Q."/>
            <person name="Zhou Y."/>
        </authorList>
    </citation>
    <scope>NUCLEOTIDE SEQUENCE</scope>
    <source>
        <strain evidence="22">CGMCC 1.15254</strain>
    </source>
</reference>
<comment type="function">
    <text evidence="14 19">Bifunctional enzyme that catalyzes the epimerization of the S- and R-forms of NAD(P)HX and the dehydration of the S-form of NAD(P)HX at the expense of ADP, which is converted to AMP. This allows the repair of both epimers of NAD(P)HX, a damaged form of NAD(P)H that is a result of enzymatic or heat-dependent hydration.</text>
</comment>
<feature type="binding site" evidence="18">
    <location>
        <position position="155"/>
    </location>
    <ligand>
        <name>(6S)-NADPHX</name>
        <dbReference type="ChEBI" id="CHEBI:64076"/>
    </ligand>
</feature>
<comment type="caution">
    <text evidence="18">Lacks conserved residue(s) required for the propagation of feature annotation.</text>
</comment>
<dbReference type="EMBL" id="BMHV01000001">
    <property type="protein sequence ID" value="GGF51896.1"/>
    <property type="molecule type" value="Genomic_DNA"/>
</dbReference>
<evidence type="ECO:0000256" key="19">
    <source>
        <dbReference type="PIRNR" id="PIRNR017184"/>
    </source>
</evidence>
<keyword evidence="13" id="KW-0511">Multifunctional enzyme</keyword>
<dbReference type="Proteomes" id="UP000632498">
    <property type="component" value="Unassembled WGS sequence"/>
</dbReference>
<comment type="function">
    <text evidence="17">Catalyzes the dehydration of the S-form of NAD(P)HX at the expense of ADP, which is converted to AMP. Together with NAD(P)HX epimerase, which catalyzes the epimerization of the S- and R-forms, the enzyme allows the repair of both epimers of NAD(P)HX, a damaged form of NAD(P)H that is a result of enzymatic or heat-dependent hydration.</text>
</comment>
<comment type="caution">
    <text evidence="22">The sequence shown here is derived from an EMBL/GenBank/DDBJ whole genome shotgun (WGS) entry which is preliminary data.</text>
</comment>
<sequence>MAKNTKNHLLSVAQMYEADQRTIESGISGIRLMEAAGSAIAREITTRWSPRKTVILCGPGNNGGDGFVVARLLHNKGWYVRILLLGERDNLKGDAKTNADRWPFETQPFSPDGIKDADLIVDAVFGAGLVRDVDGIVALTLKAAQQQNVPIIAVDMPSGVDGDSGQILGMAIQADITVTFCRAKTGHYLLPGRTLCGDVIVADIGIQDPIIEQIAPENTKNAPAHLFPWPKTEGHKFDRGHGVIVGGQQMTGATRLAALCARRVGAGLITIAARGTAYMVYRTCEPGNLVSNDNLNEILADPRKNTVLIGPGLGIGEGRKALVKDLLNTDKNLILDADALTMLAGHNWQNRAGETLLTPHEGEFKRLFPDITGSKLERARQAAHQSKATVLLKGPDTVIAAPDGRCTINTTGTPWLATAGSGDSLAGICLGLICQGLNSYDGACLGTWLHGKCAETGGVGLISEDISTLLPEVLKTLQK</sequence>
<feature type="binding site" evidence="18">
    <location>
        <position position="122"/>
    </location>
    <ligand>
        <name>K(+)</name>
        <dbReference type="ChEBI" id="CHEBI:29103"/>
    </ligand>
</feature>
<evidence type="ECO:0000256" key="4">
    <source>
        <dbReference type="ARBA" id="ARBA00009524"/>
    </source>
</evidence>
<evidence type="ECO:0000313" key="23">
    <source>
        <dbReference type="Proteomes" id="UP000632498"/>
    </source>
</evidence>
<evidence type="ECO:0000256" key="1">
    <source>
        <dbReference type="ARBA" id="ARBA00000013"/>
    </source>
</evidence>
<dbReference type="HAMAP" id="MF_01966">
    <property type="entry name" value="NADHX_epimerase"/>
    <property type="match status" value="1"/>
</dbReference>
<feature type="binding site" evidence="17">
    <location>
        <position position="422"/>
    </location>
    <ligand>
        <name>AMP</name>
        <dbReference type="ChEBI" id="CHEBI:456215"/>
    </ligand>
</feature>
<dbReference type="GO" id="GO:0052856">
    <property type="term" value="F:NAD(P)HX epimerase activity"/>
    <property type="evidence" value="ECO:0007669"/>
    <property type="project" value="UniProtKB-UniRule"/>
</dbReference>
<evidence type="ECO:0000256" key="14">
    <source>
        <dbReference type="ARBA" id="ARBA00025153"/>
    </source>
</evidence>
<dbReference type="NCBIfam" id="TIGR00196">
    <property type="entry name" value="yjeF_cterm"/>
    <property type="match status" value="1"/>
</dbReference>
<dbReference type="PROSITE" id="PS51385">
    <property type="entry name" value="YJEF_N"/>
    <property type="match status" value="1"/>
</dbReference>
<dbReference type="Pfam" id="PF03853">
    <property type="entry name" value="YjeF_N"/>
    <property type="match status" value="1"/>
</dbReference>
<dbReference type="InterPro" id="IPR036652">
    <property type="entry name" value="YjeF_N_dom_sf"/>
</dbReference>
<name>A0A917BMI8_9PROT</name>
<feature type="binding site" evidence="17">
    <location>
        <position position="423"/>
    </location>
    <ligand>
        <name>(6S)-NADPHX</name>
        <dbReference type="ChEBI" id="CHEBI:64076"/>
    </ligand>
</feature>
<comment type="catalytic activity">
    <reaction evidence="15 17 19">
        <text>(6S)-NADHX + ADP = AMP + phosphate + NADH + H(+)</text>
        <dbReference type="Rhea" id="RHEA:32223"/>
        <dbReference type="ChEBI" id="CHEBI:15378"/>
        <dbReference type="ChEBI" id="CHEBI:43474"/>
        <dbReference type="ChEBI" id="CHEBI:57945"/>
        <dbReference type="ChEBI" id="CHEBI:64074"/>
        <dbReference type="ChEBI" id="CHEBI:456215"/>
        <dbReference type="ChEBI" id="CHEBI:456216"/>
        <dbReference type="EC" id="4.2.1.136"/>
    </reaction>
</comment>
<gene>
    <name evidence="18" type="primary">nnrE</name>
    <name evidence="17" type="synonym">nnrD</name>
    <name evidence="22" type="ORF">GCM10011332_01460</name>
</gene>
<dbReference type="EC" id="4.2.1.136" evidence="19"/>
<dbReference type="RefSeq" id="WP_229734188.1">
    <property type="nucleotide sequence ID" value="NZ_BMHV01000001.1"/>
</dbReference>
<dbReference type="EC" id="5.1.99.6" evidence="19"/>
<feature type="binding site" evidence="18">
    <location>
        <position position="62"/>
    </location>
    <ligand>
        <name>K(+)</name>
        <dbReference type="ChEBI" id="CHEBI:29103"/>
    </ligand>
</feature>
<comment type="catalytic activity">
    <reaction evidence="2 18 19">
        <text>(6R)-NADPHX = (6S)-NADPHX</text>
        <dbReference type="Rhea" id="RHEA:32227"/>
        <dbReference type="ChEBI" id="CHEBI:64076"/>
        <dbReference type="ChEBI" id="CHEBI:64077"/>
        <dbReference type="EC" id="5.1.99.6"/>
    </reaction>
</comment>
<dbReference type="SUPFAM" id="SSF53613">
    <property type="entry name" value="Ribokinase-like"/>
    <property type="match status" value="1"/>
</dbReference>
<dbReference type="NCBIfam" id="TIGR00197">
    <property type="entry name" value="yjeF_nterm"/>
    <property type="match status" value="1"/>
</dbReference>
<comment type="function">
    <text evidence="18">Catalyzes the epimerization of the S- and R-forms of NAD(P)HX, a damaged form of NAD(P)H that is a result of enzymatic or heat-dependent hydration. This is a prerequisite for the S-specific NAD(P)H-hydrate dehydratase to allow the repair of both epimers of NAD(P)HX.</text>
</comment>
<comment type="catalytic activity">
    <reaction evidence="16 17 19">
        <text>(6S)-NADPHX + ADP = AMP + phosphate + NADPH + H(+)</text>
        <dbReference type="Rhea" id="RHEA:32235"/>
        <dbReference type="ChEBI" id="CHEBI:15378"/>
        <dbReference type="ChEBI" id="CHEBI:43474"/>
        <dbReference type="ChEBI" id="CHEBI:57783"/>
        <dbReference type="ChEBI" id="CHEBI:64076"/>
        <dbReference type="ChEBI" id="CHEBI:456215"/>
        <dbReference type="ChEBI" id="CHEBI:456216"/>
        <dbReference type="EC" id="4.2.1.136"/>
    </reaction>
</comment>
<dbReference type="HAMAP" id="MF_01965">
    <property type="entry name" value="NADHX_dehydratase"/>
    <property type="match status" value="1"/>
</dbReference>
<dbReference type="InterPro" id="IPR004443">
    <property type="entry name" value="YjeF_N_dom"/>
</dbReference>
<dbReference type="InterPro" id="IPR000631">
    <property type="entry name" value="CARKD"/>
</dbReference>
<dbReference type="PANTHER" id="PTHR12592:SF0">
    <property type="entry name" value="ATP-DEPENDENT (S)-NAD(P)H-HYDRATE DEHYDRATASE"/>
    <property type="match status" value="1"/>
</dbReference>
<evidence type="ECO:0000256" key="10">
    <source>
        <dbReference type="ARBA" id="ARBA00023027"/>
    </source>
</evidence>
<keyword evidence="11 18" id="KW-0413">Isomerase</keyword>
<dbReference type="Pfam" id="PF01256">
    <property type="entry name" value="Carb_kinase"/>
    <property type="match status" value="1"/>
</dbReference>
<evidence type="ECO:0000256" key="8">
    <source>
        <dbReference type="ARBA" id="ARBA00022857"/>
    </source>
</evidence>
<dbReference type="GO" id="GO:0005524">
    <property type="term" value="F:ATP binding"/>
    <property type="evidence" value="ECO:0007669"/>
    <property type="project" value="UniProtKB-UniRule"/>
</dbReference>
<evidence type="ECO:0000259" key="21">
    <source>
        <dbReference type="PROSITE" id="PS51385"/>
    </source>
</evidence>
<dbReference type="GO" id="GO:0046872">
    <property type="term" value="F:metal ion binding"/>
    <property type="evidence" value="ECO:0007669"/>
    <property type="project" value="UniProtKB-UniRule"/>
</dbReference>
<evidence type="ECO:0000256" key="15">
    <source>
        <dbReference type="ARBA" id="ARBA00048238"/>
    </source>
</evidence>
<dbReference type="Gene3D" id="3.40.50.10260">
    <property type="entry name" value="YjeF N-terminal domain"/>
    <property type="match status" value="1"/>
</dbReference>
<feature type="binding site" evidence="18">
    <location>
        <position position="158"/>
    </location>
    <ligand>
        <name>K(+)</name>
        <dbReference type="ChEBI" id="CHEBI:29103"/>
    </ligand>
</feature>
<proteinExistence type="inferred from homology"/>
<evidence type="ECO:0000256" key="3">
    <source>
        <dbReference type="ARBA" id="ARBA00006001"/>
    </source>
</evidence>
<dbReference type="CDD" id="cd01171">
    <property type="entry name" value="YXKO-related"/>
    <property type="match status" value="1"/>
</dbReference>
<feature type="binding site" evidence="17">
    <location>
        <position position="312"/>
    </location>
    <ligand>
        <name>(6S)-NADPHX</name>
        <dbReference type="ChEBI" id="CHEBI:64076"/>
    </ligand>
</feature>
<dbReference type="Gene3D" id="3.40.1190.20">
    <property type="match status" value="1"/>
</dbReference>
<evidence type="ECO:0000256" key="9">
    <source>
        <dbReference type="ARBA" id="ARBA00022958"/>
    </source>
</evidence>
<dbReference type="InterPro" id="IPR029056">
    <property type="entry name" value="Ribokinase-like"/>
</dbReference>
<protein>
    <recommendedName>
        <fullName evidence="19">Bifunctional NAD(P)H-hydrate repair enzyme</fullName>
    </recommendedName>
    <alternativeName>
        <fullName evidence="19">Nicotinamide nucleotide repair protein</fullName>
    </alternativeName>
    <domain>
        <recommendedName>
            <fullName evidence="19">ADP-dependent (S)-NAD(P)H-hydrate dehydratase</fullName>
            <ecNumber evidence="19">4.2.1.136</ecNumber>
        </recommendedName>
        <alternativeName>
            <fullName evidence="19">ADP-dependent NAD(P)HX dehydratase</fullName>
        </alternativeName>
    </domain>
    <domain>
        <recommendedName>
            <fullName evidence="19">NAD(P)H-hydrate epimerase</fullName>
            <ecNumber evidence="19">5.1.99.6</ecNumber>
        </recommendedName>
    </domain>
</protein>
<dbReference type="GO" id="GO:0052855">
    <property type="term" value="F:ADP-dependent NAD(P)H-hydrate dehydratase activity"/>
    <property type="evidence" value="ECO:0007669"/>
    <property type="project" value="UniProtKB-UniRule"/>
</dbReference>
<evidence type="ECO:0000256" key="11">
    <source>
        <dbReference type="ARBA" id="ARBA00023235"/>
    </source>
</evidence>
<comment type="similarity">
    <text evidence="4 19">In the C-terminal section; belongs to the NnrD/CARKD family.</text>
</comment>
<accession>A0A917BMI8</accession>
<comment type="similarity">
    <text evidence="17">Belongs to the NnrD/CARKD family.</text>
</comment>
<dbReference type="GO" id="GO:0110051">
    <property type="term" value="P:metabolite repair"/>
    <property type="evidence" value="ECO:0007669"/>
    <property type="project" value="TreeGrafter"/>
</dbReference>
<feature type="binding site" evidence="17">
    <location>
        <begin position="393"/>
        <end position="397"/>
    </location>
    <ligand>
        <name>AMP</name>
        <dbReference type="ChEBI" id="CHEBI:456215"/>
    </ligand>
</feature>
<dbReference type="PROSITE" id="PS51383">
    <property type="entry name" value="YJEF_C_3"/>
    <property type="match status" value="1"/>
</dbReference>
<evidence type="ECO:0000256" key="7">
    <source>
        <dbReference type="ARBA" id="ARBA00022840"/>
    </source>
</evidence>
<comment type="similarity">
    <text evidence="18">Belongs to the NnrE/AIBP family.</text>
</comment>
<dbReference type="InterPro" id="IPR030677">
    <property type="entry name" value="Nnr"/>
</dbReference>
<dbReference type="SUPFAM" id="SSF64153">
    <property type="entry name" value="YjeF N-terminal domain-like"/>
    <property type="match status" value="1"/>
</dbReference>
<keyword evidence="6 17" id="KW-0547">Nucleotide-binding</keyword>
<evidence type="ECO:0000256" key="17">
    <source>
        <dbReference type="HAMAP-Rule" id="MF_01965"/>
    </source>
</evidence>
<dbReference type="PANTHER" id="PTHR12592">
    <property type="entry name" value="ATP-DEPENDENT (S)-NAD(P)H-HYDRATE DEHYDRATASE FAMILY MEMBER"/>
    <property type="match status" value="1"/>
</dbReference>
<comment type="similarity">
    <text evidence="3 19">In the N-terminal section; belongs to the NnrE/AIBP family.</text>
</comment>
<dbReference type="PIRSF" id="PIRSF017184">
    <property type="entry name" value="Nnr"/>
    <property type="match status" value="1"/>
</dbReference>
<evidence type="ECO:0000256" key="12">
    <source>
        <dbReference type="ARBA" id="ARBA00023239"/>
    </source>
</evidence>
<evidence type="ECO:0000256" key="6">
    <source>
        <dbReference type="ARBA" id="ARBA00022741"/>
    </source>
</evidence>
<evidence type="ECO:0000256" key="16">
    <source>
        <dbReference type="ARBA" id="ARBA00049209"/>
    </source>
</evidence>
<feature type="domain" description="YjeF C-terminal" evidence="20">
    <location>
        <begin position="219"/>
        <end position="477"/>
    </location>
</feature>
<dbReference type="GO" id="GO:0046496">
    <property type="term" value="P:nicotinamide nucleotide metabolic process"/>
    <property type="evidence" value="ECO:0007669"/>
    <property type="project" value="UniProtKB-UniRule"/>
</dbReference>
<reference evidence="22" key="1">
    <citation type="journal article" date="2014" name="Int. J. Syst. Evol. Microbiol.">
        <title>Complete genome sequence of Corynebacterium casei LMG S-19264T (=DSM 44701T), isolated from a smear-ripened cheese.</title>
        <authorList>
            <consortium name="US DOE Joint Genome Institute (JGI-PGF)"/>
            <person name="Walter F."/>
            <person name="Albersmeier A."/>
            <person name="Kalinowski J."/>
            <person name="Ruckert C."/>
        </authorList>
    </citation>
    <scope>NUCLEOTIDE SEQUENCE</scope>
    <source>
        <strain evidence="22">CGMCC 1.15254</strain>
    </source>
</reference>
<keyword evidence="7 17" id="KW-0067">ATP-binding</keyword>
<feature type="binding site" evidence="18">
    <location>
        <begin position="61"/>
        <end position="65"/>
    </location>
    <ligand>
        <name>(6S)-NADPHX</name>
        <dbReference type="ChEBI" id="CHEBI:64076"/>
    </ligand>
</feature>
<keyword evidence="10 17" id="KW-0520">NAD</keyword>
<evidence type="ECO:0000256" key="18">
    <source>
        <dbReference type="HAMAP-Rule" id="MF_01966"/>
    </source>
</evidence>
<comment type="catalytic activity">
    <reaction evidence="1 18 19">
        <text>(6R)-NADHX = (6S)-NADHX</text>
        <dbReference type="Rhea" id="RHEA:32215"/>
        <dbReference type="ChEBI" id="CHEBI:64074"/>
        <dbReference type="ChEBI" id="CHEBI:64075"/>
        <dbReference type="EC" id="5.1.99.6"/>
    </reaction>
</comment>
<keyword evidence="12 17" id="KW-0456">Lyase</keyword>
<evidence type="ECO:0000313" key="22">
    <source>
        <dbReference type="EMBL" id="GGF51896.1"/>
    </source>
</evidence>
<feature type="binding site" evidence="17">
    <location>
        <position position="253"/>
    </location>
    <ligand>
        <name>(6S)-NADPHX</name>
        <dbReference type="ChEBI" id="CHEBI:64076"/>
    </ligand>
</feature>
<dbReference type="AlphaFoldDB" id="A0A917BMI8"/>